<dbReference type="GeneID" id="66079213"/>
<dbReference type="RefSeq" id="XP_043007550.1">
    <property type="nucleotide sequence ID" value="XM_043155088.1"/>
</dbReference>
<feature type="compositionally biased region" description="Low complexity" evidence="3">
    <location>
        <begin position="416"/>
        <end position="438"/>
    </location>
</feature>
<dbReference type="InterPro" id="IPR027417">
    <property type="entry name" value="P-loop_NTPase"/>
</dbReference>
<feature type="region of interest" description="Disordered" evidence="3">
    <location>
        <begin position="550"/>
        <end position="570"/>
    </location>
</feature>
<dbReference type="OrthoDB" id="1926878at2759"/>
<feature type="region of interest" description="Disordered" evidence="3">
    <location>
        <begin position="1"/>
        <end position="40"/>
    </location>
</feature>
<keyword evidence="6" id="KW-1185">Reference proteome</keyword>
<dbReference type="GO" id="GO:0033314">
    <property type="term" value="P:mitotic DNA replication checkpoint signaling"/>
    <property type="evidence" value="ECO:0007669"/>
    <property type="project" value="TreeGrafter"/>
</dbReference>
<evidence type="ECO:0000256" key="1">
    <source>
        <dbReference type="ARBA" id="ARBA00006184"/>
    </source>
</evidence>
<sequence>MSLTQTPRAIRSTVLGKRSHQRDGPLSSCEQLQTPDTPTHKRIRISSTVVDGDANKENVPPFNISPISPEMSALSPRMARSLRRSATESMVTPTRPRISSGRRSSFTRDLSPATPATAISELSLFTPPSTPPVLLPIHTRVRALLRPTCNNVYDLPGRESERSTITEFITSFLNDCSQYSTLFVSGAPGTGKTALLNSIIHSIESETCGFRVVLLNCMALSGMDALWDRLSEEFRGSKGRSKRLKGREGVESVLKVLKTKCILVLDEVDHIASTSQSLSQLFSLAASYNPVLRVIGIANTHTLTSSTITTPDVQTIHFTPYTSAQLQEILRSRLSTLHAPAATAEVAETFKKFLPSPTITLLAKKVAAMTGDVRALLEVLRGAIDIAVKSKGNDVLPSSSYTVTPSQILSALKAYNPSSTPNTTSSPSSSSSLPSNSNSEIVTKTKGLSLQARLALLSLLLASKRVEAGLPILSPNAPSPCKRSASSPGNTSKDLTFNIAQLHSYYSLILSRGESSICPAVSRPEFADLIGMLEGVGLFSVGPAVTASPTKSGKRGLARTASFPGNASKTTRSGEVKLNRAVWTDEILKGLGVGAASQDIKEEEINALWVQESAKLTKDIRVVESKARREVSGVGFSDAVED</sequence>
<dbReference type="KEGG" id="more:E1B28_010137"/>
<dbReference type="PANTHER" id="PTHR10763">
    <property type="entry name" value="CELL DIVISION CONTROL PROTEIN 6-RELATED"/>
    <property type="match status" value="1"/>
</dbReference>
<organism evidence="5 6">
    <name type="scientific">Marasmius oreades</name>
    <name type="common">fairy-ring Marasmius</name>
    <dbReference type="NCBI Taxonomy" id="181124"/>
    <lineage>
        <taxon>Eukaryota</taxon>
        <taxon>Fungi</taxon>
        <taxon>Dikarya</taxon>
        <taxon>Basidiomycota</taxon>
        <taxon>Agaricomycotina</taxon>
        <taxon>Agaricomycetes</taxon>
        <taxon>Agaricomycetidae</taxon>
        <taxon>Agaricales</taxon>
        <taxon>Marasmiineae</taxon>
        <taxon>Marasmiaceae</taxon>
        <taxon>Marasmius</taxon>
    </lineage>
</organism>
<name>A0A9P7RWP6_9AGAR</name>
<dbReference type="GO" id="GO:0005634">
    <property type="term" value="C:nucleus"/>
    <property type="evidence" value="ECO:0007669"/>
    <property type="project" value="TreeGrafter"/>
</dbReference>
<dbReference type="GO" id="GO:0006270">
    <property type="term" value="P:DNA replication initiation"/>
    <property type="evidence" value="ECO:0007669"/>
    <property type="project" value="TreeGrafter"/>
</dbReference>
<dbReference type="SMART" id="SM00382">
    <property type="entry name" value="AAA"/>
    <property type="match status" value="1"/>
</dbReference>
<comment type="caution">
    <text evidence="5">The sequence shown here is derived from an EMBL/GenBank/DDBJ whole genome shotgun (WGS) entry which is preliminary data.</text>
</comment>
<evidence type="ECO:0000313" key="5">
    <source>
        <dbReference type="EMBL" id="KAG7091080.1"/>
    </source>
</evidence>
<accession>A0A9P7RWP6</accession>
<dbReference type="InterPro" id="IPR054425">
    <property type="entry name" value="Cdc6_ORC1-like_ATPase_lid"/>
</dbReference>
<keyword evidence="2" id="KW-0235">DNA replication</keyword>
<dbReference type="InterPro" id="IPR003593">
    <property type="entry name" value="AAA+_ATPase"/>
</dbReference>
<dbReference type="AlphaFoldDB" id="A0A9P7RWP6"/>
<evidence type="ECO:0000256" key="3">
    <source>
        <dbReference type="SAM" id="MobiDB-lite"/>
    </source>
</evidence>
<feature type="compositionally biased region" description="Polar residues" evidence="3">
    <location>
        <begin position="28"/>
        <end position="37"/>
    </location>
</feature>
<feature type="region of interest" description="Disordered" evidence="3">
    <location>
        <begin position="83"/>
        <end position="112"/>
    </location>
</feature>
<dbReference type="Gene3D" id="1.10.8.60">
    <property type="match status" value="1"/>
</dbReference>
<dbReference type="PANTHER" id="PTHR10763:SF26">
    <property type="entry name" value="CELL DIVISION CONTROL PROTEIN 6 HOMOLOG"/>
    <property type="match status" value="1"/>
</dbReference>
<dbReference type="GO" id="GO:0016887">
    <property type="term" value="F:ATP hydrolysis activity"/>
    <property type="evidence" value="ECO:0007669"/>
    <property type="project" value="InterPro"/>
</dbReference>
<protein>
    <recommendedName>
        <fullName evidence="4">AAA+ ATPase domain-containing protein</fullName>
    </recommendedName>
</protein>
<dbReference type="CDD" id="cd00009">
    <property type="entry name" value="AAA"/>
    <property type="match status" value="1"/>
</dbReference>
<dbReference type="EMBL" id="CM032186">
    <property type="protein sequence ID" value="KAG7091080.1"/>
    <property type="molecule type" value="Genomic_DNA"/>
</dbReference>
<dbReference type="GO" id="GO:0003688">
    <property type="term" value="F:DNA replication origin binding"/>
    <property type="evidence" value="ECO:0007669"/>
    <property type="project" value="TreeGrafter"/>
</dbReference>
<dbReference type="InterPro" id="IPR049945">
    <property type="entry name" value="AAA_22"/>
</dbReference>
<dbReference type="Pfam" id="PF22606">
    <property type="entry name" value="Cdc6-ORC-like_ATPase_lid"/>
    <property type="match status" value="1"/>
</dbReference>
<gene>
    <name evidence="5" type="ORF">E1B28_010137</name>
</gene>
<dbReference type="Proteomes" id="UP001049176">
    <property type="component" value="Chromosome 6"/>
</dbReference>
<evidence type="ECO:0000256" key="2">
    <source>
        <dbReference type="ARBA" id="ARBA00022705"/>
    </source>
</evidence>
<dbReference type="Gene3D" id="3.40.50.300">
    <property type="entry name" value="P-loop containing nucleotide triphosphate hydrolases"/>
    <property type="match status" value="1"/>
</dbReference>
<feature type="domain" description="AAA+ ATPase" evidence="4">
    <location>
        <begin position="178"/>
        <end position="333"/>
    </location>
</feature>
<reference evidence="5" key="1">
    <citation type="journal article" date="2021" name="Genome Biol. Evol.">
        <title>The assembled and annotated genome of the fairy-ring fungus Marasmius oreades.</title>
        <authorList>
            <person name="Hiltunen M."/>
            <person name="Ament-Velasquez S.L."/>
            <person name="Johannesson H."/>
        </authorList>
    </citation>
    <scope>NUCLEOTIDE SEQUENCE</scope>
    <source>
        <strain evidence="5">03SP1</strain>
    </source>
</reference>
<dbReference type="Pfam" id="PF13401">
    <property type="entry name" value="AAA_22"/>
    <property type="match status" value="1"/>
</dbReference>
<dbReference type="SUPFAM" id="SSF52540">
    <property type="entry name" value="P-loop containing nucleoside triphosphate hydrolases"/>
    <property type="match status" value="1"/>
</dbReference>
<evidence type="ECO:0000259" key="4">
    <source>
        <dbReference type="SMART" id="SM00382"/>
    </source>
</evidence>
<comment type="similarity">
    <text evidence="1">Belongs to the CDC6/cdc18 family.</text>
</comment>
<evidence type="ECO:0000313" key="6">
    <source>
        <dbReference type="Proteomes" id="UP001049176"/>
    </source>
</evidence>
<proteinExistence type="inferred from homology"/>
<dbReference type="InterPro" id="IPR050311">
    <property type="entry name" value="ORC1/CDC6"/>
</dbReference>
<feature type="region of interest" description="Disordered" evidence="3">
    <location>
        <begin position="414"/>
        <end position="438"/>
    </location>
</feature>